<organism evidence="5 6">
    <name type="scientific">Edaphobacter dinghuensis</name>
    <dbReference type="NCBI Taxonomy" id="1560005"/>
    <lineage>
        <taxon>Bacteria</taxon>
        <taxon>Pseudomonadati</taxon>
        <taxon>Acidobacteriota</taxon>
        <taxon>Terriglobia</taxon>
        <taxon>Terriglobales</taxon>
        <taxon>Acidobacteriaceae</taxon>
        <taxon>Edaphobacter</taxon>
    </lineage>
</organism>
<comment type="similarity">
    <text evidence="1">Belongs to the glycosyl hydrolase 35 family.</text>
</comment>
<accession>A0A917M6N1</accession>
<dbReference type="Gene3D" id="2.60.220.20">
    <property type="entry name" value="putative beta-Galactosidase from caulobacter crescentus"/>
    <property type="match status" value="1"/>
</dbReference>
<dbReference type="GO" id="GO:0005975">
    <property type="term" value="P:carbohydrate metabolic process"/>
    <property type="evidence" value="ECO:0007669"/>
    <property type="project" value="InterPro"/>
</dbReference>
<evidence type="ECO:0000313" key="6">
    <source>
        <dbReference type="Proteomes" id="UP000647241"/>
    </source>
</evidence>
<dbReference type="RefSeq" id="WP_229739289.1">
    <property type="nucleotide sequence ID" value="NZ_BMGT01000003.1"/>
</dbReference>
<dbReference type="EMBL" id="BMGT01000003">
    <property type="protein sequence ID" value="GGG80776.1"/>
    <property type="molecule type" value="Genomic_DNA"/>
</dbReference>
<reference evidence="5" key="1">
    <citation type="journal article" date="2014" name="Int. J. Syst. Evol. Microbiol.">
        <title>Complete genome sequence of Corynebacterium casei LMG S-19264T (=DSM 44701T), isolated from a smear-ripened cheese.</title>
        <authorList>
            <consortium name="US DOE Joint Genome Institute (JGI-PGF)"/>
            <person name="Walter F."/>
            <person name="Albersmeier A."/>
            <person name="Kalinowski J."/>
            <person name="Ruckert C."/>
        </authorList>
    </citation>
    <scope>NUCLEOTIDE SEQUENCE</scope>
    <source>
        <strain evidence="5">CGMCC 1.12997</strain>
    </source>
</reference>
<reference evidence="5" key="2">
    <citation type="submission" date="2020-09" db="EMBL/GenBank/DDBJ databases">
        <authorList>
            <person name="Sun Q."/>
            <person name="Zhou Y."/>
        </authorList>
    </citation>
    <scope>NUCLEOTIDE SEQUENCE</scope>
    <source>
        <strain evidence="5">CGMCC 1.12997</strain>
    </source>
</reference>
<dbReference type="Pfam" id="PF18120">
    <property type="entry name" value="DUF5597"/>
    <property type="match status" value="1"/>
</dbReference>
<dbReference type="FunFam" id="3.20.20.80:FF:000135">
    <property type="entry name" value="Beta-galactosidase, putative, bgl35A"/>
    <property type="match status" value="1"/>
</dbReference>
<protein>
    <submittedName>
        <fullName evidence="5">Beta-galactosidase</fullName>
    </submittedName>
</protein>
<keyword evidence="2" id="KW-0732">Signal</keyword>
<sequence>MTHLSRAATLLIVLCSLSLYSFADDIPHLEKKDGRFALIVDGQPFLMLGAQINNSSSWASELPKVWPALEDMHVNTVEAPVYWETMEPEPGKFDFANVDLLVNGAREHHLHLVLLWFGTWKNGQAHYVPEWVKTQPEKYPREISSYGKVLDVLSPNSETNLDADKTAFSALMRHIKEIDSAQHTVIMIQVENESGSIGSVRDFSPAAQKDFNAQVPSSLVNALHLTSGTWSKVFGADADERFAAYSTARYINEVARAGKAEYSLPMYCNVWITYPVAALENRDHPSPGQEYPSGGPQQGNIGIWKAAAPSIDILAPDFYSNDVALYHKTVAAYHRDDNALFIPETGRGPNFGKYFFYALGHGAIGFSPFGVDYTGWWGTEKVPESMSENYSLVGPMDREIAKLNFDGKLQTAVEQKGEPRQSLHFDGVDAIVSFGFPQRDGEAPPGTADDHGRAIVAQLGPSEFLVTGFDASVSFKVADVPGAAAKNEQLEILRADEGQYVDGTWQTSRIWNGDQTDRGLNFRGPKQSVIRIRLHVLPLYDQSVRER</sequence>
<proteinExistence type="inferred from homology"/>
<name>A0A917M6N1_9BACT</name>
<comment type="caution">
    <text evidence="5">The sequence shown here is derived from an EMBL/GenBank/DDBJ whole genome shotgun (WGS) entry which is preliminary data.</text>
</comment>
<dbReference type="InterPro" id="IPR040719">
    <property type="entry name" value="DUF5597"/>
</dbReference>
<dbReference type="Proteomes" id="UP000647241">
    <property type="component" value="Unassembled WGS sequence"/>
</dbReference>
<dbReference type="Pfam" id="PF01301">
    <property type="entry name" value="Glyco_hydro_35"/>
    <property type="match status" value="1"/>
</dbReference>
<dbReference type="PANTHER" id="PTHR23421">
    <property type="entry name" value="BETA-GALACTOSIDASE RELATED"/>
    <property type="match status" value="1"/>
</dbReference>
<dbReference type="InterPro" id="IPR017853">
    <property type="entry name" value="GH"/>
</dbReference>
<dbReference type="GO" id="GO:0004553">
    <property type="term" value="F:hydrolase activity, hydrolyzing O-glycosyl compounds"/>
    <property type="evidence" value="ECO:0007669"/>
    <property type="project" value="InterPro"/>
</dbReference>
<dbReference type="AlphaFoldDB" id="A0A917M6N1"/>
<dbReference type="Gene3D" id="3.20.20.80">
    <property type="entry name" value="Glycosidases"/>
    <property type="match status" value="1"/>
</dbReference>
<evidence type="ECO:0000259" key="3">
    <source>
        <dbReference type="Pfam" id="PF01301"/>
    </source>
</evidence>
<evidence type="ECO:0000259" key="4">
    <source>
        <dbReference type="Pfam" id="PF18120"/>
    </source>
</evidence>
<gene>
    <name evidence="5" type="ORF">GCM10011585_25250</name>
</gene>
<dbReference type="InterPro" id="IPR031330">
    <property type="entry name" value="Gly_Hdrlase_35_cat"/>
</dbReference>
<dbReference type="InterPro" id="IPR001944">
    <property type="entry name" value="Glycoside_Hdrlase_35"/>
</dbReference>
<keyword evidence="6" id="KW-1185">Reference proteome</keyword>
<feature type="domain" description="Glycoside hydrolase 35 catalytic" evidence="3">
    <location>
        <begin position="38"/>
        <end position="221"/>
    </location>
</feature>
<evidence type="ECO:0000256" key="1">
    <source>
        <dbReference type="ARBA" id="ARBA00009809"/>
    </source>
</evidence>
<feature type="signal peptide" evidence="2">
    <location>
        <begin position="1"/>
        <end position="23"/>
    </location>
</feature>
<dbReference type="SUPFAM" id="SSF51445">
    <property type="entry name" value="(Trans)glycosidases"/>
    <property type="match status" value="1"/>
</dbReference>
<evidence type="ECO:0000313" key="5">
    <source>
        <dbReference type="EMBL" id="GGG80776.1"/>
    </source>
</evidence>
<evidence type="ECO:0000256" key="2">
    <source>
        <dbReference type="SAM" id="SignalP"/>
    </source>
</evidence>
<feature type="chain" id="PRO_5037793082" evidence="2">
    <location>
        <begin position="24"/>
        <end position="547"/>
    </location>
</feature>
<feature type="domain" description="DUF5597" evidence="4">
    <location>
        <begin position="387"/>
        <end position="523"/>
    </location>
</feature>